<keyword evidence="8 11" id="KW-0067">ATP-binding</keyword>
<evidence type="ECO:0000256" key="8">
    <source>
        <dbReference type="ARBA" id="ARBA00022840"/>
    </source>
</evidence>
<comment type="subcellular location">
    <subcellularLocation>
        <location evidence="11">Cytoplasm</location>
    </subcellularLocation>
</comment>
<dbReference type="PRINTS" id="PR01100">
    <property type="entry name" value="SHIKIMTKNASE"/>
</dbReference>
<dbReference type="GO" id="GO:0005524">
    <property type="term" value="F:ATP binding"/>
    <property type="evidence" value="ECO:0007669"/>
    <property type="project" value="UniProtKB-UniRule"/>
</dbReference>
<evidence type="ECO:0000256" key="2">
    <source>
        <dbReference type="ARBA" id="ARBA00006997"/>
    </source>
</evidence>
<dbReference type="OrthoDB" id="9800332at2"/>
<comment type="function">
    <text evidence="11">Catalyzes the specific phosphorylation of the 3-hydroxyl group of shikimic acid using ATP as a cosubstrate.</text>
</comment>
<feature type="binding site" evidence="11">
    <location>
        <position position="135"/>
    </location>
    <ligand>
        <name>substrate</name>
    </ligand>
</feature>
<sequence length="180" mass="19769">MKLALVGLPGSGKSTIGRQLAQRLGVPFLDSDAEIEARLGTSIRAYFEQHGEAAFRDIEAQVLQELCERDAFVLATGGGAVLREANRRTLKQACTVVYLRASVDDLWRRLRHDTKRPLLQVPDAQARLRQLHAERAPLYEEIADIAVDTGRPSARAVTRIIAMQVELADQGTDAAPPTDS</sequence>
<dbReference type="Proteomes" id="UP000294772">
    <property type="component" value="Unassembled WGS sequence"/>
</dbReference>
<dbReference type="GO" id="GO:0004765">
    <property type="term" value="F:shikimate kinase activity"/>
    <property type="evidence" value="ECO:0007669"/>
    <property type="project" value="UniProtKB-UniRule"/>
</dbReference>
<dbReference type="InterPro" id="IPR031322">
    <property type="entry name" value="Shikimate/glucono_kinase"/>
</dbReference>
<comment type="catalytic activity">
    <reaction evidence="10 11">
        <text>shikimate + ATP = 3-phosphoshikimate + ADP + H(+)</text>
        <dbReference type="Rhea" id="RHEA:13121"/>
        <dbReference type="ChEBI" id="CHEBI:15378"/>
        <dbReference type="ChEBI" id="CHEBI:30616"/>
        <dbReference type="ChEBI" id="CHEBI:36208"/>
        <dbReference type="ChEBI" id="CHEBI:145989"/>
        <dbReference type="ChEBI" id="CHEBI:456216"/>
        <dbReference type="EC" id="2.7.1.71"/>
    </reaction>
</comment>
<dbReference type="GO" id="GO:0008652">
    <property type="term" value="P:amino acid biosynthetic process"/>
    <property type="evidence" value="ECO:0007669"/>
    <property type="project" value="UniProtKB-KW"/>
</dbReference>
<keyword evidence="6 11" id="KW-0547">Nucleotide-binding</keyword>
<comment type="caution">
    <text evidence="11">Lacks conserved residue(s) required for the propagation of feature annotation.</text>
</comment>
<evidence type="ECO:0000256" key="1">
    <source>
        <dbReference type="ARBA" id="ARBA00004842"/>
    </source>
</evidence>
<evidence type="ECO:0000313" key="13">
    <source>
        <dbReference type="EMBL" id="TCP08074.1"/>
    </source>
</evidence>
<dbReference type="InterPro" id="IPR000623">
    <property type="entry name" value="Shikimate_kinase/TSH1"/>
</dbReference>
<evidence type="ECO:0000256" key="4">
    <source>
        <dbReference type="ARBA" id="ARBA00022605"/>
    </source>
</evidence>
<reference evidence="13 15" key="2">
    <citation type="submission" date="2019-03" db="EMBL/GenBank/DDBJ databases">
        <title>Genomic Encyclopedia of Type Strains, Phase IV (KMG-IV): sequencing the most valuable type-strain genomes for metagenomic binning, comparative biology and taxonomic classification.</title>
        <authorList>
            <person name="Goeker M."/>
        </authorList>
    </citation>
    <scope>NUCLEOTIDE SEQUENCE [LARGE SCALE GENOMIC DNA]</scope>
    <source>
        <strain evidence="13 15">DSM 15264</strain>
    </source>
</reference>
<dbReference type="PROSITE" id="PS01128">
    <property type="entry name" value="SHIKIMATE_KINASE"/>
    <property type="match status" value="1"/>
</dbReference>
<dbReference type="CDD" id="cd00464">
    <property type="entry name" value="SK"/>
    <property type="match status" value="1"/>
</dbReference>
<dbReference type="GO" id="GO:0005829">
    <property type="term" value="C:cytosol"/>
    <property type="evidence" value="ECO:0007669"/>
    <property type="project" value="TreeGrafter"/>
</dbReference>
<accession>A0A2S5T5N8</accession>
<keyword evidence="11" id="KW-0479">Metal-binding</keyword>
<feature type="binding site" evidence="11">
    <location>
        <position position="116"/>
    </location>
    <ligand>
        <name>ATP</name>
        <dbReference type="ChEBI" id="CHEBI:30616"/>
    </ligand>
</feature>
<keyword evidence="14" id="KW-1185">Reference proteome</keyword>
<comment type="pathway">
    <text evidence="1 11">Metabolic intermediate biosynthesis; chorismate biosynthesis; chorismate from D-erythrose 4-phosphate and phosphoenolpyruvate: step 5/7.</text>
</comment>
<dbReference type="SUPFAM" id="SSF52540">
    <property type="entry name" value="P-loop containing nucleoside triphosphate hydrolases"/>
    <property type="match status" value="1"/>
</dbReference>
<dbReference type="Proteomes" id="UP000239406">
    <property type="component" value="Unassembled WGS sequence"/>
</dbReference>
<comment type="caution">
    <text evidence="12">The sequence shown here is derived from an EMBL/GenBank/DDBJ whole genome shotgun (WGS) entry which is preliminary data.</text>
</comment>
<keyword evidence="5 11" id="KW-0808">Transferase</keyword>
<dbReference type="UniPathway" id="UPA00053">
    <property type="reaction ID" value="UER00088"/>
</dbReference>
<evidence type="ECO:0000256" key="9">
    <source>
        <dbReference type="ARBA" id="ARBA00023141"/>
    </source>
</evidence>
<dbReference type="EMBL" id="PSNY01000007">
    <property type="protein sequence ID" value="PPE70266.1"/>
    <property type="molecule type" value="Genomic_DNA"/>
</dbReference>
<keyword evidence="11" id="KW-0460">Magnesium</keyword>
<keyword evidence="7 11" id="KW-0418">Kinase</keyword>
<reference evidence="12 14" key="1">
    <citation type="submission" date="2018-02" db="EMBL/GenBank/DDBJ databases">
        <title>Reclassifiation of [Polyangium] brachysporum DSM 7029 as Guopingzhaonella breviflexa gen. nov., sp. nov., a member of the family Comamonadaceae.</title>
        <authorList>
            <person name="Tang B."/>
        </authorList>
    </citation>
    <scope>NUCLEOTIDE SEQUENCE [LARGE SCALE GENOMIC DNA]</scope>
    <source>
        <strain evidence="12 14">DSM 15344</strain>
    </source>
</reference>
<gene>
    <name evidence="11" type="primary">aroK</name>
    <name evidence="12" type="ORF">C1702_08400</name>
    <name evidence="13" type="ORF">EV676_103106</name>
</gene>
<keyword evidence="4 11" id="KW-0028">Amino-acid biosynthesis</keyword>
<evidence type="ECO:0000256" key="5">
    <source>
        <dbReference type="ARBA" id="ARBA00022679"/>
    </source>
</evidence>
<comment type="cofactor">
    <cofactor evidence="11">
        <name>Mg(2+)</name>
        <dbReference type="ChEBI" id="CHEBI:18420"/>
    </cofactor>
    <text evidence="11">Binds 1 Mg(2+) ion per subunit.</text>
</comment>
<evidence type="ECO:0000313" key="15">
    <source>
        <dbReference type="Proteomes" id="UP000294772"/>
    </source>
</evidence>
<evidence type="ECO:0000313" key="12">
    <source>
        <dbReference type="EMBL" id="PPE70266.1"/>
    </source>
</evidence>
<evidence type="ECO:0000256" key="11">
    <source>
        <dbReference type="HAMAP-Rule" id="MF_00109"/>
    </source>
</evidence>
<dbReference type="InterPro" id="IPR027417">
    <property type="entry name" value="P-loop_NTPase"/>
</dbReference>
<keyword evidence="9 11" id="KW-0057">Aromatic amino acid biosynthesis</keyword>
<name>A0A2S5T5N8_9BURK</name>
<dbReference type="PANTHER" id="PTHR21087:SF16">
    <property type="entry name" value="SHIKIMATE KINASE 1, CHLOROPLASTIC"/>
    <property type="match status" value="1"/>
</dbReference>
<dbReference type="Gene3D" id="3.40.50.300">
    <property type="entry name" value="P-loop containing nucleotide triphosphate hydrolases"/>
    <property type="match status" value="1"/>
</dbReference>
<keyword evidence="11" id="KW-0963">Cytoplasm</keyword>
<comment type="similarity">
    <text evidence="2 11">Belongs to the shikimate kinase family.</text>
</comment>
<evidence type="ECO:0000256" key="3">
    <source>
        <dbReference type="ARBA" id="ARBA00012154"/>
    </source>
</evidence>
<dbReference type="AlphaFoldDB" id="A0A2S5T5N8"/>
<dbReference type="InterPro" id="IPR023000">
    <property type="entry name" value="Shikimate_kinase_CS"/>
</dbReference>
<dbReference type="PANTHER" id="PTHR21087">
    <property type="entry name" value="SHIKIMATE KINASE"/>
    <property type="match status" value="1"/>
</dbReference>
<feature type="binding site" evidence="11">
    <location>
        <position position="78"/>
    </location>
    <ligand>
        <name>substrate</name>
    </ligand>
</feature>
<proteinExistence type="inferred from homology"/>
<dbReference type="HAMAP" id="MF_00109">
    <property type="entry name" value="Shikimate_kinase"/>
    <property type="match status" value="1"/>
</dbReference>
<evidence type="ECO:0000313" key="14">
    <source>
        <dbReference type="Proteomes" id="UP000239406"/>
    </source>
</evidence>
<feature type="binding site" evidence="11">
    <location>
        <position position="56"/>
    </location>
    <ligand>
        <name>substrate</name>
    </ligand>
</feature>
<dbReference type="Pfam" id="PF01202">
    <property type="entry name" value="SKI"/>
    <property type="match status" value="1"/>
</dbReference>
<dbReference type="GO" id="GO:0009423">
    <property type="term" value="P:chorismate biosynthetic process"/>
    <property type="evidence" value="ECO:0007669"/>
    <property type="project" value="UniProtKB-UniRule"/>
</dbReference>
<dbReference type="GO" id="GO:0009073">
    <property type="term" value="P:aromatic amino acid family biosynthetic process"/>
    <property type="evidence" value="ECO:0007669"/>
    <property type="project" value="UniProtKB-KW"/>
</dbReference>
<evidence type="ECO:0000256" key="10">
    <source>
        <dbReference type="ARBA" id="ARBA00048567"/>
    </source>
</evidence>
<evidence type="ECO:0000256" key="6">
    <source>
        <dbReference type="ARBA" id="ARBA00022741"/>
    </source>
</evidence>
<feature type="binding site" evidence="11">
    <location>
        <position position="32"/>
    </location>
    <ligand>
        <name>substrate</name>
    </ligand>
</feature>
<feature type="binding site" evidence="11">
    <location>
        <begin position="10"/>
        <end position="15"/>
    </location>
    <ligand>
        <name>ATP</name>
        <dbReference type="ChEBI" id="CHEBI:30616"/>
    </ligand>
</feature>
<dbReference type="EC" id="2.7.1.71" evidence="3 11"/>
<dbReference type="EMBL" id="SLXF01000003">
    <property type="protein sequence ID" value="TCP08074.1"/>
    <property type="molecule type" value="Genomic_DNA"/>
</dbReference>
<comment type="subunit">
    <text evidence="11">Monomer.</text>
</comment>
<organism evidence="12 14">
    <name type="scientific">Caldimonas thermodepolymerans</name>
    <dbReference type="NCBI Taxonomy" id="215580"/>
    <lineage>
        <taxon>Bacteria</taxon>
        <taxon>Pseudomonadati</taxon>
        <taxon>Pseudomonadota</taxon>
        <taxon>Betaproteobacteria</taxon>
        <taxon>Burkholderiales</taxon>
        <taxon>Sphaerotilaceae</taxon>
        <taxon>Caldimonas</taxon>
    </lineage>
</organism>
<protein>
    <recommendedName>
        <fullName evidence="3 11">Shikimate kinase</fullName>
        <shortName evidence="11">SK</shortName>
        <ecNumber evidence="3 11">2.7.1.71</ecNumber>
    </recommendedName>
</protein>
<feature type="binding site" evidence="11">
    <location>
        <position position="14"/>
    </location>
    <ligand>
        <name>Mg(2+)</name>
        <dbReference type="ChEBI" id="CHEBI:18420"/>
    </ligand>
</feature>
<dbReference type="GO" id="GO:0000287">
    <property type="term" value="F:magnesium ion binding"/>
    <property type="evidence" value="ECO:0007669"/>
    <property type="project" value="UniProtKB-UniRule"/>
</dbReference>
<evidence type="ECO:0000256" key="7">
    <source>
        <dbReference type="ARBA" id="ARBA00022777"/>
    </source>
</evidence>